<dbReference type="RefSeq" id="WP_086817878.1">
    <property type="nucleotide sequence ID" value="NZ_BJMM01000036.1"/>
</dbReference>
<organism evidence="1 2">
    <name type="scientific">Streptomyces cacaoi</name>
    <dbReference type="NCBI Taxonomy" id="1898"/>
    <lineage>
        <taxon>Bacteria</taxon>
        <taxon>Bacillati</taxon>
        <taxon>Actinomycetota</taxon>
        <taxon>Actinomycetes</taxon>
        <taxon>Kitasatosporales</taxon>
        <taxon>Streptomycetaceae</taxon>
        <taxon>Streptomyces</taxon>
    </lineage>
</organism>
<reference evidence="1 2" key="1">
    <citation type="submission" date="2019-06" db="EMBL/GenBank/DDBJ databases">
        <title>Whole genome shotgun sequence of Streptomyces cacaoi subsp. cacaoi NBRC 12748.</title>
        <authorList>
            <person name="Hosoyama A."/>
            <person name="Uohara A."/>
            <person name="Ohji S."/>
            <person name="Ichikawa N."/>
        </authorList>
    </citation>
    <scope>NUCLEOTIDE SEQUENCE [LARGE SCALE GENOMIC DNA]</scope>
    <source>
        <strain evidence="1 2">NBRC 12748</strain>
    </source>
</reference>
<evidence type="ECO:0000313" key="2">
    <source>
        <dbReference type="Proteomes" id="UP000319210"/>
    </source>
</evidence>
<protein>
    <submittedName>
        <fullName evidence="1">Uncharacterized protein</fullName>
    </submittedName>
</protein>
<keyword evidence="2" id="KW-1185">Reference proteome</keyword>
<dbReference type="AlphaFoldDB" id="A0A4Y3R526"/>
<accession>A0A4Y3R526</accession>
<sequence>MAVVKVTKDRLTVEFSGRESMWARMDSVTVPLAAVREVRCVDRPLREARGARKGYQSAFTKIGVWGVFTGPRQLVSARRGEPGLHIRLDKAAAGGGAGECGEFDEIIVSVADPAGLAEQIAHGTGKAA</sequence>
<gene>
    <name evidence="1" type="ORF">SCA03_52960</name>
</gene>
<proteinExistence type="predicted"/>
<comment type="caution">
    <text evidence="1">The sequence shown here is derived from an EMBL/GenBank/DDBJ whole genome shotgun (WGS) entry which is preliminary data.</text>
</comment>
<name>A0A4Y3R526_STRCI</name>
<dbReference type="EMBL" id="BJMM01000036">
    <property type="protein sequence ID" value="GEB52745.1"/>
    <property type="molecule type" value="Genomic_DNA"/>
</dbReference>
<dbReference type="OrthoDB" id="530515at2"/>
<evidence type="ECO:0000313" key="1">
    <source>
        <dbReference type="EMBL" id="GEB52745.1"/>
    </source>
</evidence>
<dbReference type="Proteomes" id="UP000319210">
    <property type="component" value="Unassembled WGS sequence"/>
</dbReference>